<protein>
    <recommendedName>
        <fullName evidence="7">C3H1-type domain-containing protein</fullName>
    </recommendedName>
</protein>
<dbReference type="AlphaFoldDB" id="A0A2T9YXX2"/>
<keyword evidence="2 5" id="KW-0479">Metal-binding</keyword>
<evidence type="ECO:0000313" key="8">
    <source>
        <dbReference type="EMBL" id="PVU97190.1"/>
    </source>
</evidence>
<feature type="compositionally biased region" description="Polar residues" evidence="6">
    <location>
        <begin position="151"/>
        <end position="172"/>
    </location>
</feature>
<accession>A0A2T9YXX2</accession>
<reference evidence="8 9" key="1">
    <citation type="journal article" date="2018" name="MBio">
        <title>Comparative Genomics Reveals the Core Gene Toolbox for the Fungus-Insect Symbiosis.</title>
        <authorList>
            <person name="Wang Y."/>
            <person name="Stata M."/>
            <person name="Wang W."/>
            <person name="Stajich J.E."/>
            <person name="White M.M."/>
            <person name="Moncalvo J.M."/>
        </authorList>
    </citation>
    <scope>NUCLEOTIDE SEQUENCE [LARGE SCALE GENOMIC DNA]</scope>
    <source>
        <strain evidence="8 9">SWE-8-4</strain>
    </source>
</reference>
<dbReference type="Proteomes" id="UP000245383">
    <property type="component" value="Unassembled WGS sequence"/>
</dbReference>
<dbReference type="SUPFAM" id="SSF90229">
    <property type="entry name" value="CCCH zinc finger"/>
    <property type="match status" value="1"/>
</dbReference>
<evidence type="ECO:0000256" key="2">
    <source>
        <dbReference type="ARBA" id="ARBA00022723"/>
    </source>
</evidence>
<dbReference type="SMART" id="SM00356">
    <property type="entry name" value="ZnF_C3H1"/>
    <property type="match status" value="1"/>
</dbReference>
<evidence type="ECO:0000256" key="1">
    <source>
        <dbReference type="ARBA" id="ARBA00008372"/>
    </source>
</evidence>
<dbReference type="Gene3D" id="6.10.250.3220">
    <property type="match status" value="1"/>
</dbReference>
<organism evidence="8 9">
    <name type="scientific">Smittium simulii</name>
    <dbReference type="NCBI Taxonomy" id="133385"/>
    <lineage>
        <taxon>Eukaryota</taxon>
        <taxon>Fungi</taxon>
        <taxon>Fungi incertae sedis</taxon>
        <taxon>Zoopagomycota</taxon>
        <taxon>Kickxellomycotina</taxon>
        <taxon>Harpellomycetes</taxon>
        <taxon>Harpellales</taxon>
        <taxon>Legeriomycetaceae</taxon>
        <taxon>Smittium</taxon>
    </lineage>
</organism>
<dbReference type="InterPro" id="IPR036397">
    <property type="entry name" value="RNaseH_sf"/>
</dbReference>
<evidence type="ECO:0000256" key="6">
    <source>
        <dbReference type="SAM" id="MobiDB-lite"/>
    </source>
</evidence>
<feature type="compositionally biased region" description="Polar residues" evidence="6">
    <location>
        <begin position="423"/>
        <end position="438"/>
    </location>
</feature>
<dbReference type="Gene3D" id="3.30.420.10">
    <property type="entry name" value="Ribonuclease H-like superfamily/Ribonuclease H"/>
    <property type="match status" value="1"/>
</dbReference>
<dbReference type="OrthoDB" id="414075at2759"/>
<proteinExistence type="inferred from homology"/>
<dbReference type="GO" id="GO:0008270">
    <property type="term" value="F:zinc ion binding"/>
    <property type="evidence" value="ECO:0007669"/>
    <property type="project" value="UniProtKB-KW"/>
</dbReference>
<dbReference type="GO" id="GO:0034472">
    <property type="term" value="P:snRNA 3'-end processing"/>
    <property type="evidence" value="ECO:0007669"/>
    <property type="project" value="TreeGrafter"/>
</dbReference>
<dbReference type="EMBL" id="MBFR01000016">
    <property type="protein sequence ID" value="PVU97190.1"/>
    <property type="molecule type" value="Genomic_DNA"/>
</dbReference>
<gene>
    <name evidence="8" type="ORF">BB561_000695</name>
</gene>
<dbReference type="GO" id="GO:0015030">
    <property type="term" value="C:Cajal body"/>
    <property type="evidence" value="ECO:0007669"/>
    <property type="project" value="TreeGrafter"/>
</dbReference>
<evidence type="ECO:0000256" key="3">
    <source>
        <dbReference type="ARBA" id="ARBA00022771"/>
    </source>
</evidence>
<dbReference type="PROSITE" id="PS50103">
    <property type="entry name" value="ZF_C3H1"/>
    <property type="match status" value="1"/>
</dbReference>
<comment type="caution">
    <text evidence="8">The sequence shown here is derived from an EMBL/GenBank/DDBJ whole genome shotgun (WGS) entry which is preliminary data.</text>
</comment>
<dbReference type="InterPro" id="IPR051181">
    <property type="entry name" value="CAF1_poly(A)_ribonucleases"/>
</dbReference>
<keyword evidence="9" id="KW-1185">Reference proteome</keyword>
<feature type="region of interest" description="Disordered" evidence="6">
    <location>
        <begin position="398"/>
        <end position="443"/>
    </location>
</feature>
<dbReference type="PANTHER" id="PTHR15092:SF37">
    <property type="entry name" value="TARGET OF EGR1 PROTEIN 1"/>
    <property type="match status" value="1"/>
</dbReference>
<feature type="zinc finger region" description="C3H1-type" evidence="5">
    <location>
        <begin position="351"/>
        <end position="379"/>
    </location>
</feature>
<dbReference type="GO" id="GO:0000175">
    <property type="term" value="F:3'-5'-RNA exonuclease activity"/>
    <property type="evidence" value="ECO:0007669"/>
    <property type="project" value="TreeGrafter"/>
</dbReference>
<evidence type="ECO:0000256" key="5">
    <source>
        <dbReference type="PROSITE-ProRule" id="PRU00723"/>
    </source>
</evidence>
<name>A0A2T9YXX2_9FUNG</name>
<feature type="compositionally biased region" description="Polar residues" evidence="6">
    <location>
        <begin position="183"/>
        <end position="200"/>
    </location>
</feature>
<feature type="domain" description="C3H1-type" evidence="7">
    <location>
        <begin position="351"/>
        <end position="379"/>
    </location>
</feature>
<dbReference type="PANTHER" id="PTHR15092">
    <property type="entry name" value="POLY A -SPECIFIC RIBONUCLEASE/TARGET OF EGR1, MEMBER 1"/>
    <property type="match status" value="1"/>
</dbReference>
<sequence length="515" mass="57724">MSEFINYNTITRHNIAKLSVLIKQLISNATFISIDTEFTGLKLEQVSSEFAFDFRKWNNRNSQRYKALRLLVSTHALVSIGLSIYQAVPQEPLASHTFTVNNFNFILQRENSHMISPSSISFLAQNGYDFNLQATSGIRFLAPPLKPSLQPDLSSPRSLNASSVENQFSPTKDTPKRKRESLNNKSTPNKKAASGSLSNTKRAENLDGKILRDIILSAIRSEASLVVHNGLLDLLFIYYSFVADLPETIDSFIADFCHLLCGSIYDTKVIGEYDTRDEATFLSYLYHKRKREMLKREKSNLNSIIVNVCKEINLPHISAHTNSTLSGNQLNLTPSSAQSLAGLSNNKNAHKNPLPYCKQFASHGYCNSGNDCPLSHDLEFIFNYRDADKNQQKQMRDDFFTSPDDVSNGQSLLHSSDNKTDSLPKTFSKAQSPNSPAKTSDKNQLLEAPQSMSYHSAVLDAHMTGYIYASTALNINLDTSKNKIYLIGKDFPLTIQASKFSKNSQEYLDFIKTGF</sequence>
<dbReference type="GO" id="GO:0017069">
    <property type="term" value="F:snRNA binding"/>
    <property type="evidence" value="ECO:0007669"/>
    <property type="project" value="TreeGrafter"/>
</dbReference>
<dbReference type="Pfam" id="PF04857">
    <property type="entry name" value="CAF1"/>
    <property type="match status" value="1"/>
</dbReference>
<dbReference type="InterPro" id="IPR006941">
    <property type="entry name" value="RNase_CAF1"/>
</dbReference>
<keyword evidence="4 5" id="KW-0862">Zinc</keyword>
<feature type="compositionally biased region" description="Polar residues" evidence="6">
    <location>
        <begin position="404"/>
        <end position="415"/>
    </location>
</feature>
<keyword evidence="3 5" id="KW-0863">Zinc-finger</keyword>
<dbReference type="InterPro" id="IPR036855">
    <property type="entry name" value="Znf_CCCH_sf"/>
</dbReference>
<feature type="region of interest" description="Disordered" evidence="6">
    <location>
        <begin position="149"/>
        <end position="200"/>
    </location>
</feature>
<dbReference type="STRING" id="133385.A0A2T9YXX2"/>
<dbReference type="InterPro" id="IPR000571">
    <property type="entry name" value="Znf_CCCH"/>
</dbReference>
<evidence type="ECO:0000259" key="7">
    <source>
        <dbReference type="PROSITE" id="PS50103"/>
    </source>
</evidence>
<dbReference type="SUPFAM" id="SSF53098">
    <property type="entry name" value="Ribonuclease H-like"/>
    <property type="match status" value="1"/>
</dbReference>
<evidence type="ECO:0000256" key="4">
    <source>
        <dbReference type="ARBA" id="ARBA00022833"/>
    </source>
</evidence>
<evidence type="ECO:0000313" key="9">
    <source>
        <dbReference type="Proteomes" id="UP000245383"/>
    </source>
</evidence>
<comment type="similarity">
    <text evidence="1">Belongs to the CAF1 family.</text>
</comment>
<dbReference type="InterPro" id="IPR012337">
    <property type="entry name" value="RNaseH-like_sf"/>
</dbReference>